<name>A0A512M486_9BACT</name>
<dbReference type="EMBL" id="BKAG01000004">
    <property type="protein sequence ID" value="GEP41542.1"/>
    <property type="molecule type" value="Genomic_DNA"/>
</dbReference>
<dbReference type="InterPro" id="IPR011055">
    <property type="entry name" value="Dup_hybrid_motif"/>
</dbReference>
<protein>
    <recommendedName>
        <fullName evidence="1">M23ase beta-sheet core domain-containing protein</fullName>
    </recommendedName>
</protein>
<dbReference type="CDD" id="cd12797">
    <property type="entry name" value="M23_peptidase"/>
    <property type="match status" value="1"/>
</dbReference>
<evidence type="ECO:0000259" key="1">
    <source>
        <dbReference type="Pfam" id="PF01551"/>
    </source>
</evidence>
<dbReference type="OrthoDB" id="186635at2"/>
<evidence type="ECO:0000313" key="2">
    <source>
        <dbReference type="EMBL" id="GEP41542.1"/>
    </source>
</evidence>
<accession>A0A512M486</accession>
<dbReference type="Gene3D" id="2.70.70.10">
    <property type="entry name" value="Glucose Permease (Domain IIA)"/>
    <property type="match status" value="1"/>
</dbReference>
<gene>
    <name evidence="2" type="ORF">BGE01nite_08330</name>
</gene>
<dbReference type="InterPro" id="IPR050570">
    <property type="entry name" value="Cell_wall_metabolism_enzyme"/>
</dbReference>
<comment type="caution">
    <text evidence="2">The sequence shown here is derived from an EMBL/GenBank/DDBJ whole genome shotgun (WGS) entry which is preliminary data.</text>
</comment>
<dbReference type="InterPro" id="IPR016047">
    <property type="entry name" value="M23ase_b-sheet_dom"/>
</dbReference>
<dbReference type="SUPFAM" id="SSF51261">
    <property type="entry name" value="Duplicated hybrid motif"/>
    <property type="match status" value="1"/>
</dbReference>
<reference evidence="2 3" key="1">
    <citation type="submission" date="2019-07" db="EMBL/GenBank/DDBJ databases">
        <title>Whole genome shotgun sequence of Brevifollis gellanilyticus NBRC 108608.</title>
        <authorList>
            <person name="Hosoyama A."/>
            <person name="Uohara A."/>
            <person name="Ohji S."/>
            <person name="Ichikawa N."/>
        </authorList>
    </citation>
    <scope>NUCLEOTIDE SEQUENCE [LARGE SCALE GENOMIC DNA]</scope>
    <source>
        <strain evidence="2 3">NBRC 108608</strain>
    </source>
</reference>
<dbReference type="Pfam" id="PF01551">
    <property type="entry name" value="Peptidase_M23"/>
    <property type="match status" value="1"/>
</dbReference>
<evidence type="ECO:0000313" key="3">
    <source>
        <dbReference type="Proteomes" id="UP000321577"/>
    </source>
</evidence>
<proteinExistence type="predicted"/>
<dbReference type="PANTHER" id="PTHR21666:SF270">
    <property type="entry name" value="MUREIN HYDROLASE ACTIVATOR ENVC"/>
    <property type="match status" value="1"/>
</dbReference>
<organism evidence="2 3">
    <name type="scientific">Brevifollis gellanilyticus</name>
    <dbReference type="NCBI Taxonomy" id="748831"/>
    <lineage>
        <taxon>Bacteria</taxon>
        <taxon>Pseudomonadati</taxon>
        <taxon>Verrucomicrobiota</taxon>
        <taxon>Verrucomicrobiia</taxon>
        <taxon>Verrucomicrobiales</taxon>
        <taxon>Verrucomicrobiaceae</taxon>
    </lineage>
</organism>
<dbReference type="Proteomes" id="UP000321577">
    <property type="component" value="Unassembled WGS sequence"/>
</dbReference>
<feature type="domain" description="M23ase beta-sheet core" evidence="1">
    <location>
        <begin position="91"/>
        <end position="192"/>
    </location>
</feature>
<sequence>MRRRIPCATFLDLMRRLLLLALLCPLLSSAQVFDLKLPTANDALLKGDGPDYFQFVDRNFEGQVSYPWEGGQFGFWRDPRRTSGGIAYARFHEGMDVKPLKRDGRGDPLDDVLAILPGEVVHVAPVGKSNYGSYIVIQHNWGEGPFYSLYAHLKEYKVTVGTKVAAGQPIARMGYTGAGIDQRRAHVHVELNIMLSSQFDLWHSTGFNTPNVQGIYNGMNLLGLDLQALYLSHAKTPVTSIAAWLKQSVPQFEVTVPGSARLEIVKKYPWLASGITATSSWKIKCNRWGLPLSVTPSAQTVSAPVVSWYQESKFPLYYQTRGLVSNTGKLTVEGLRFVQLMAGL</sequence>
<dbReference type="AlphaFoldDB" id="A0A512M486"/>
<dbReference type="GO" id="GO:0004222">
    <property type="term" value="F:metalloendopeptidase activity"/>
    <property type="evidence" value="ECO:0007669"/>
    <property type="project" value="TreeGrafter"/>
</dbReference>
<dbReference type="PANTHER" id="PTHR21666">
    <property type="entry name" value="PEPTIDASE-RELATED"/>
    <property type="match status" value="1"/>
</dbReference>
<keyword evidence="3" id="KW-1185">Reference proteome</keyword>